<proteinExistence type="predicted"/>
<reference evidence="2" key="1">
    <citation type="submission" date="2016-10" db="EMBL/GenBank/DDBJ databases">
        <authorList>
            <person name="Varghese N."/>
            <person name="Submissions S."/>
        </authorList>
    </citation>
    <scope>NUCLEOTIDE SEQUENCE [LARGE SCALE GENOMIC DNA]</scope>
    <source>
        <strain evidence="2">UNC178MFTsu3.1</strain>
    </source>
</reference>
<evidence type="ECO:0000313" key="2">
    <source>
        <dbReference type="Proteomes" id="UP000199477"/>
    </source>
</evidence>
<dbReference type="AlphaFoldDB" id="A0A1I2A1W7"/>
<dbReference type="EMBL" id="FONH01000002">
    <property type="protein sequence ID" value="SFE36913.1"/>
    <property type="molecule type" value="Genomic_DNA"/>
</dbReference>
<dbReference type="STRING" id="500610.SAMN02799615_00863"/>
<evidence type="ECO:0000313" key="1">
    <source>
        <dbReference type="EMBL" id="SFE36913.1"/>
    </source>
</evidence>
<protein>
    <submittedName>
        <fullName evidence="1">Uncharacterized protein</fullName>
    </submittedName>
</protein>
<dbReference type="Proteomes" id="UP000199477">
    <property type="component" value="Unassembled WGS sequence"/>
</dbReference>
<keyword evidence="2" id="KW-1185">Reference proteome</keyword>
<name>A0A1I2A1W7_9GAMM</name>
<dbReference type="RefSeq" id="WP_143096448.1">
    <property type="nucleotide sequence ID" value="NZ_FONH01000002.1"/>
</dbReference>
<organism evidence="1 2">
    <name type="scientific">Dyella marensis</name>
    <dbReference type="NCBI Taxonomy" id="500610"/>
    <lineage>
        <taxon>Bacteria</taxon>
        <taxon>Pseudomonadati</taxon>
        <taxon>Pseudomonadota</taxon>
        <taxon>Gammaproteobacteria</taxon>
        <taxon>Lysobacterales</taxon>
        <taxon>Rhodanobacteraceae</taxon>
        <taxon>Dyella</taxon>
    </lineage>
</organism>
<sequence>MEQSGLAREVAAAAAKVTPIAGFILGKASGWGPQEWSYVCMAGYAVLQAAHLMWKWRKEAKKP</sequence>
<accession>A0A1I2A1W7</accession>
<gene>
    <name evidence="1" type="ORF">SAMN02799615_00863</name>
</gene>